<dbReference type="RefSeq" id="WP_108855929.1">
    <property type="nucleotide sequence ID" value="NZ_OMOI01000001.1"/>
</dbReference>
<keyword evidence="6 9" id="KW-0472">Membrane</keyword>
<evidence type="ECO:0000313" key="11">
    <source>
        <dbReference type="Proteomes" id="UP000244911"/>
    </source>
</evidence>
<keyword evidence="11" id="KW-1185">Reference proteome</keyword>
<evidence type="ECO:0000256" key="2">
    <source>
        <dbReference type="ARBA" id="ARBA00005811"/>
    </source>
</evidence>
<dbReference type="PANTHER" id="PTHR30558">
    <property type="entry name" value="EXBD MEMBRANE COMPONENT OF PMF-DRIVEN MACROMOLECULE IMPORT SYSTEM"/>
    <property type="match status" value="1"/>
</dbReference>
<evidence type="ECO:0000256" key="1">
    <source>
        <dbReference type="ARBA" id="ARBA00004162"/>
    </source>
</evidence>
<comment type="similarity">
    <text evidence="2 7">Belongs to the ExbD/TolR family.</text>
</comment>
<comment type="subcellular location">
    <subcellularLocation>
        <location evidence="1">Cell membrane</location>
        <topology evidence="1">Single-pass membrane protein</topology>
    </subcellularLocation>
    <subcellularLocation>
        <location evidence="7">Cell membrane</location>
        <topology evidence="7">Single-pass type II membrane protein</topology>
    </subcellularLocation>
</comment>
<keyword evidence="4 7" id="KW-0812">Transmembrane</keyword>
<keyword evidence="3" id="KW-1003">Cell membrane</keyword>
<feature type="region of interest" description="Disordered" evidence="8">
    <location>
        <begin position="1"/>
        <end position="23"/>
    </location>
</feature>
<reference evidence="10 11" key="1">
    <citation type="submission" date="2018-03" db="EMBL/GenBank/DDBJ databases">
        <authorList>
            <person name="Keele B.F."/>
        </authorList>
    </citation>
    <scope>NUCLEOTIDE SEQUENCE [LARGE SCALE GENOMIC DNA]</scope>
    <source>
        <strain evidence="10 11">CECT 8811</strain>
    </source>
</reference>
<gene>
    <name evidence="10" type="primary">exbD</name>
    <name evidence="10" type="ORF">ALP8811_00858</name>
</gene>
<evidence type="ECO:0000256" key="6">
    <source>
        <dbReference type="ARBA" id="ARBA00023136"/>
    </source>
</evidence>
<keyword evidence="7" id="KW-0653">Protein transport</keyword>
<dbReference type="EMBL" id="OMOI01000001">
    <property type="protein sequence ID" value="SPF75864.1"/>
    <property type="molecule type" value="Genomic_DNA"/>
</dbReference>
<dbReference type="PANTHER" id="PTHR30558:SF7">
    <property type="entry name" value="TOL-PAL SYSTEM PROTEIN TOLR"/>
    <property type="match status" value="1"/>
</dbReference>
<sequence length="160" mass="17167">MGANVQASGGADRRARRGRRRGKHRRVMAEINVTPFVDVMLVLLIIFMVAAPLSVVGVPVELSQTAAKSLEAPEEEPLAITINADGQVFLQTTEISRDDLIPRLRAIAAERVDDKIFLRIDGQVEWDTTAQIMGALNAAGFSKIGFVTEGGGPTLTGQGN</sequence>
<evidence type="ECO:0000313" key="10">
    <source>
        <dbReference type="EMBL" id="SPF75864.1"/>
    </source>
</evidence>
<organism evidence="10 11">
    <name type="scientific">Aliiroseovarius pelagivivens</name>
    <dbReference type="NCBI Taxonomy" id="1639690"/>
    <lineage>
        <taxon>Bacteria</taxon>
        <taxon>Pseudomonadati</taxon>
        <taxon>Pseudomonadota</taxon>
        <taxon>Alphaproteobacteria</taxon>
        <taxon>Rhodobacterales</taxon>
        <taxon>Paracoccaceae</taxon>
        <taxon>Aliiroseovarius</taxon>
    </lineage>
</organism>
<dbReference type="GO" id="GO:0005886">
    <property type="term" value="C:plasma membrane"/>
    <property type="evidence" value="ECO:0007669"/>
    <property type="project" value="UniProtKB-SubCell"/>
</dbReference>
<protein>
    <submittedName>
        <fullName evidence="10">Biopolymer transport protein ExbD</fullName>
    </submittedName>
</protein>
<name>A0A2R8AJ08_9RHOB</name>
<evidence type="ECO:0000256" key="5">
    <source>
        <dbReference type="ARBA" id="ARBA00022989"/>
    </source>
</evidence>
<feature type="transmembrane region" description="Helical" evidence="9">
    <location>
        <begin position="27"/>
        <end position="50"/>
    </location>
</feature>
<dbReference type="Gene3D" id="3.30.420.270">
    <property type="match status" value="1"/>
</dbReference>
<accession>A0A2R8AJ08</accession>
<dbReference type="Pfam" id="PF02472">
    <property type="entry name" value="ExbD"/>
    <property type="match status" value="1"/>
</dbReference>
<keyword evidence="7" id="KW-0813">Transport</keyword>
<dbReference type="Proteomes" id="UP000244911">
    <property type="component" value="Unassembled WGS sequence"/>
</dbReference>
<keyword evidence="5 9" id="KW-1133">Transmembrane helix</keyword>
<dbReference type="GO" id="GO:0015031">
    <property type="term" value="P:protein transport"/>
    <property type="evidence" value="ECO:0007669"/>
    <property type="project" value="UniProtKB-KW"/>
</dbReference>
<evidence type="ECO:0000256" key="3">
    <source>
        <dbReference type="ARBA" id="ARBA00022475"/>
    </source>
</evidence>
<dbReference type="GO" id="GO:0022857">
    <property type="term" value="F:transmembrane transporter activity"/>
    <property type="evidence" value="ECO:0007669"/>
    <property type="project" value="InterPro"/>
</dbReference>
<dbReference type="InterPro" id="IPR003400">
    <property type="entry name" value="ExbD"/>
</dbReference>
<evidence type="ECO:0000256" key="7">
    <source>
        <dbReference type="RuleBase" id="RU003879"/>
    </source>
</evidence>
<dbReference type="AlphaFoldDB" id="A0A2R8AJ08"/>
<evidence type="ECO:0000256" key="9">
    <source>
        <dbReference type="SAM" id="Phobius"/>
    </source>
</evidence>
<evidence type="ECO:0000256" key="4">
    <source>
        <dbReference type="ARBA" id="ARBA00022692"/>
    </source>
</evidence>
<feature type="compositionally biased region" description="Basic residues" evidence="8">
    <location>
        <begin position="14"/>
        <end position="23"/>
    </location>
</feature>
<evidence type="ECO:0000256" key="8">
    <source>
        <dbReference type="SAM" id="MobiDB-lite"/>
    </source>
</evidence>
<proteinExistence type="inferred from homology"/>
<dbReference type="OrthoDB" id="9798629at2"/>